<sequence>MSLLILIYNHFHITQSAAPLAIIDRQFFLLSILSQVSLICCRSSDASGWLTGFIFPSRHNCWLYIGRQACMI</sequence>
<protein>
    <submittedName>
        <fullName evidence="1">Uncharacterized protein</fullName>
    </submittedName>
</protein>
<reference evidence="2" key="1">
    <citation type="journal article" date="2012" name="Nat. Biotechnol.">
        <title>Reference genome sequence of the model plant Setaria.</title>
        <authorList>
            <person name="Bennetzen J.L."/>
            <person name="Schmutz J."/>
            <person name="Wang H."/>
            <person name="Percifield R."/>
            <person name="Hawkins J."/>
            <person name="Pontaroli A.C."/>
            <person name="Estep M."/>
            <person name="Feng L."/>
            <person name="Vaughn J.N."/>
            <person name="Grimwood J."/>
            <person name="Jenkins J."/>
            <person name="Barry K."/>
            <person name="Lindquist E."/>
            <person name="Hellsten U."/>
            <person name="Deshpande S."/>
            <person name="Wang X."/>
            <person name="Wu X."/>
            <person name="Mitros T."/>
            <person name="Triplett J."/>
            <person name="Yang X."/>
            <person name="Ye C.Y."/>
            <person name="Mauro-Herrera M."/>
            <person name="Wang L."/>
            <person name="Li P."/>
            <person name="Sharma M."/>
            <person name="Sharma R."/>
            <person name="Ronald P.C."/>
            <person name="Panaud O."/>
            <person name="Kellogg E.A."/>
            <person name="Brutnell T.P."/>
            <person name="Doust A.N."/>
            <person name="Tuskan G.A."/>
            <person name="Rokhsar D."/>
            <person name="Devos K.M."/>
        </authorList>
    </citation>
    <scope>NUCLEOTIDE SEQUENCE [LARGE SCALE GENOMIC DNA]</scope>
    <source>
        <strain evidence="2">cv. Yugu1</strain>
    </source>
</reference>
<evidence type="ECO:0000313" key="1">
    <source>
        <dbReference type="EnsemblPlants" id="KQL07516"/>
    </source>
</evidence>
<organism evidence="1 2">
    <name type="scientific">Setaria italica</name>
    <name type="common">Foxtail millet</name>
    <name type="synonym">Panicum italicum</name>
    <dbReference type="NCBI Taxonomy" id="4555"/>
    <lineage>
        <taxon>Eukaryota</taxon>
        <taxon>Viridiplantae</taxon>
        <taxon>Streptophyta</taxon>
        <taxon>Embryophyta</taxon>
        <taxon>Tracheophyta</taxon>
        <taxon>Spermatophyta</taxon>
        <taxon>Magnoliopsida</taxon>
        <taxon>Liliopsida</taxon>
        <taxon>Poales</taxon>
        <taxon>Poaceae</taxon>
        <taxon>PACMAD clade</taxon>
        <taxon>Panicoideae</taxon>
        <taxon>Panicodae</taxon>
        <taxon>Paniceae</taxon>
        <taxon>Cenchrinae</taxon>
        <taxon>Setaria</taxon>
    </lineage>
</organism>
<dbReference type="AlphaFoldDB" id="K3XSF6"/>
<accession>K3XSF6</accession>
<dbReference type="Proteomes" id="UP000004995">
    <property type="component" value="Unassembled WGS sequence"/>
</dbReference>
<dbReference type="EnsemblPlants" id="KQL07516">
    <property type="protein sequence ID" value="KQL07516"/>
    <property type="gene ID" value="SETIT_004855mg"/>
</dbReference>
<dbReference type="HOGENOM" id="CLU_2727026_0_0_1"/>
<proteinExistence type="predicted"/>
<evidence type="ECO:0000313" key="2">
    <source>
        <dbReference type="Proteomes" id="UP000004995"/>
    </source>
</evidence>
<dbReference type="Gramene" id="KQL07516">
    <property type="protein sequence ID" value="KQL07516"/>
    <property type="gene ID" value="SETIT_004855mg"/>
</dbReference>
<keyword evidence="2" id="KW-1185">Reference proteome</keyword>
<name>K3XSF6_SETIT</name>
<reference evidence="1" key="2">
    <citation type="submission" date="2018-08" db="UniProtKB">
        <authorList>
            <consortium name="EnsemblPlants"/>
        </authorList>
    </citation>
    <scope>IDENTIFICATION</scope>
    <source>
        <strain evidence="1">Yugu1</strain>
    </source>
</reference>
<dbReference type="InParanoid" id="K3XSF6"/>
<dbReference type="EMBL" id="AGNK02003346">
    <property type="status" value="NOT_ANNOTATED_CDS"/>
    <property type="molecule type" value="Genomic_DNA"/>
</dbReference>